<dbReference type="GO" id="GO:0006508">
    <property type="term" value="P:proteolysis"/>
    <property type="evidence" value="ECO:0007669"/>
    <property type="project" value="UniProtKB-KW"/>
</dbReference>
<dbReference type="AlphaFoldDB" id="D4RZC2"/>
<dbReference type="CDD" id="cd05658">
    <property type="entry name" value="M18_DAP"/>
    <property type="match status" value="1"/>
</dbReference>
<comment type="caution">
    <text evidence="11">The sequence shown here is derived from an EMBL/GenBank/DDBJ whole genome shotgun (WGS) entry which is preliminary data.</text>
</comment>
<dbReference type="PANTHER" id="PTHR28570">
    <property type="entry name" value="ASPARTYL AMINOPEPTIDASE"/>
    <property type="match status" value="1"/>
</dbReference>
<evidence type="ECO:0000256" key="6">
    <source>
        <dbReference type="ARBA" id="ARBA00022801"/>
    </source>
</evidence>
<dbReference type="InterPro" id="IPR001948">
    <property type="entry name" value="Peptidase_M18"/>
</dbReference>
<keyword evidence="8 9" id="KW-0482">Metalloprotease</keyword>
<keyword evidence="7 9" id="KW-0862">Zinc</keyword>
<proteinExistence type="inferred from homology"/>
<name>D4RZC2_9FIRM</name>
<sequence>MFANEVIGFINDSPTPFHAVSNIKKILDDNGFVEVYEGGREEIRFGEKYYVTRNGSAIIAFVMPEGIPSSMSIVASHCDSPCFKLKPEPVVCVEKNYLLLDTEKYGGLINSTWLDRPLSLAGRVFMDYGNKIVPKLVDFKDVRLVIPNLAIHMNPEINKGYQYNLQKELLPLLGMGNDRDSFDKLLKSACGDGKILGMDMFLYNSEPGTVAGIDNELILSPRLDDLECVYASVDALINSDNKDKLCMCCVFDNEEVGSKSLQGADSDFLLMTVKKIAAGLNMDEQTFSGMLSRSMVVSADNAHALHPGYTEKADTNNRPVINEGIVIKKNSSLKYTTDGFSEAFFKKICKNAGIPVQMFANRSDIAGGSTLGNISISHMSVHTVDIGLPQLAMHSAMETAGVKDVTYLREALEEFYNAKYVIDKDIVEIL</sequence>
<keyword evidence="6 9" id="KW-0378">Hydrolase</keyword>
<dbReference type="eggNOG" id="COG1362">
    <property type="taxonomic scope" value="Bacteria"/>
</dbReference>
<dbReference type="Gene3D" id="3.40.630.10">
    <property type="entry name" value="Zn peptidases"/>
    <property type="match status" value="1"/>
</dbReference>
<dbReference type="SUPFAM" id="SSF53187">
    <property type="entry name" value="Zn-dependent exopeptidases"/>
    <property type="match status" value="1"/>
</dbReference>
<comment type="similarity">
    <text evidence="2 9">Belongs to the peptidase M18 family.</text>
</comment>
<dbReference type="GO" id="GO:0005737">
    <property type="term" value="C:cytoplasm"/>
    <property type="evidence" value="ECO:0007669"/>
    <property type="project" value="UniProtKB-ARBA"/>
</dbReference>
<evidence type="ECO:0000256" key="10">
    <source>
        <dbReference type="RuleBase" id="RU004387"/>
    </source>
</evidence>
<dbReference type="EMBL" id="ABWN01000027">
    <property type="protein sequence ID" value="EFF68666.1"/>
    <property type="molecule type" value="Genomic_DNA"/>
</dbReference>
<dbReference type="GO" id="GO:0004177">
    <property type="term" value="F:aminopeptidase activity"/>
    <property type="evidence" value="ECO:0007669"/>
    <property type="project" value="UniProtKB-KW"/>
</dbReference>
<evidence type="ECO:0000256" key="7">
    <source>
        <dbReference type="ARBA" id="ARBA00022833"/>
    </source>
</evidence>
<protein>
    <recommendedName>
        <fullName evidence="10">M18 family aminopeptidase</fullName>
        <ecNumber evidence="10">3.4.11.-</ecNumber>
    </recommendedName>
</protein>
<dbReference type="NCBIfam" id="NF002759">
    <property type="entry name" value="PRK02813.1"/>
    <property type="match status" value="1"/>
</dbReference>
<dbReference type="GO" id="GO:0008237">
    <property type="term" value="F:metallopeptidase activity"/>
    <property type="evidence" value="ECO:0007669"/>
    <property type="project" value="UniProtKB-KW"/>
</dbReference>
<dbReference type="Proteomes" id="UP000006238">
    <property type="component" value="Unassembled WGS sequence"/>
</dbReference>
<evidence type="ECO:0000313" key="12">
    <source>
        <dbReference type="Proteomes" id="UP000006238"/>
    </source>
</evidence>
<evidence type="ECO:0000256" key="8">
    <source>
        <dbReference type="ARBA" id="ARBA00023049"/>
    </source>
</evidence>
<keyword evidence="5 9" id="KW-0479">Metal-binding</keyword>
<dbReference type="STRING" id="45851.BHV86_04710"/>
<keyword evidence="4 9" id="KW-0645">Protease</keyword>
<evidence type="ECO:0000256" key="3">
    <source>
        <dbReference type="ARBA" id="ARBA00022438"/>
    </source>
</evidence>
<dbReference type="PANTHER" id="PTHR28570:SF3">
    <property type="entry name" value="ASPARTYL AMINOPEPTIDASE"/>
    <property type="match status" value="1"/>
</dbReference>
<keyword evidence="3 9" id="KW-0031">Aminopeptidase</keyword>
<evidence type="ECO:0000256" key="4">
    <source>
        <dbReference type="ARBA" id="ARBA00022670"/>
    </source>
</evidence>
<dbReference type="Pfam" id="PF02127">
    <property type="entry name" value="Peptidase_M18"/>
    <property type="match status" value="1"/>
</dbReference>
<evidence type="ECO:0000256" key="9">
    <source>
        <dbReference type="RuleBase" id="RU004386"/>
    </source>
</evidence>
<dbReference type="EC" id="3.4.11.-" evidence="10"/>
<evidence type="ECO:0000256" key="2">
    <source>
        <dbReference type="ARBA" id="ARBA00008290"/>
    </source>
</evidence>
<gene>
    <name evidence="11" type="ORF">BUTYVIB_01188</name>
</gene>
<dbReference type="Gene3D" id="2.30.250.10">
    <property type="entry name" value="Aminopeptidase i, Domain 2"/>
    <property type="match status" value="1"/>
</dbReference>
<dbReference type="GO" id="GO:0008270">
    <property type="term" value="F:zinc ion binding"/>
    <property type="evidence" value="ECO:0007669"/>
    <property type="project" value="InterPro"/>
</dbReference>
<evidence type="ECO:0000256" key="1">
    <source>
        <dbReference type="ARBA" id="ARBA00001947"/>
    </source>
</evidence>
<keyword evidence="12" id="KW-1185">Reference proteome</keyword>
<dbReference type="RefSeq" id="WP_005602583.1">
    <property type="nucleotide sequence ID" value="NZ_GG663523.1"/>
</dbReference>
<reference evidence="11 12" key="1">
    <citation type="submission" date="2010-02" db="EMBL/GenBank/DDBJ databases">
        <authorList>
            <person name="Weinstock G."/>
            <person name="Sodergren E."/>
            <person name="Clifton S."/>
            <person name="Fulton L."/>
            <person name="Fulton B."/>
            <person name="Courtney L."/>
            <person name="Fronick C."/>
            <person name="Harrison M."/>
            <person name="Strong C."/>
            <person name="Farmer C."/>
            <person name="Delahaunty K."/>
            <person name="Markovic C."/>
            <person name="Hall O."/>
            <person name="Minx P."/>
            <person name="Tomlinson C."/>
            <person name="Mitreva M."/>
            <person name="Nelson J."/>
            <person name="Hou S."/>
            <person name="Wollam A."/>
            <person name="Pepin K.H."/>
            <person name="Johnson M."/>
            <person name="Bhonagiri V."/>
            <person name="Zhang X."/>
            <person name="Suruliraj S."/>
            <person name="Warren W."/>
            <person name="Chinwalla A."/>
            <person name="Mardis E.R."/>
            <person name="Wilson R.K."/>
        </authorList>
    </citation>
    <scope>NUCLEOTIDE SEQUENCE [LARGE SCALE GENOMIC DNA]</scope>
    <source>
        <strain evidence="11 12">DSM 2876</strain>
    </source>
</reference>
<dbReference type="InterPro" id="IPR023358">
    <property type="entry name" value="Peptidase_M18_dom2"/>
</dbReference>
<dbReference type="HOGENOM" id="CLU_019532_2_0_9"/>
<accession>D4RZC2</accession>
<evidence type="ECO:0000313" key="11">
    <source>
        <dbReference type="EMBL" id="EFF68666.1"/>
    </source>
</evidence>
<comment type="cofactor">
    <cofactor evidence="1 10">
        <name>Zn(2+)</name>
        <dbReference type="ChEBI" id="CHEBI:29105"/>
    </cofactor>
</comment>
<dbReference type="GeneID" id="98919119"/>
<dbReference type="SUPFAM" id="SSF101821">
    <property type="entry name" value="Aminopeptidase/glucanase lid domain"/>
    <property type="match status" value="1"/>
</dbReference>
<dbReference type="PRINTS" id="PR00932">
    <property type="entry name" value="AMINO1PTASE"/>
</dbReference>
<evidence type="ECO:0000256" key="5">
    <source>
        <dbReference type="ARBA" id="ARBA00022723"/>
    </source>
</evidence>
<organism evidence="11 12">
    <name type="scientific">Eshraghiella crossota DSM 2876</name>
    <dbReference type="NCBI Taxonomy" id="511680"/>
    <lineage>
        <taxon>Bacteria</taxon>
        <taxon>Bacillati</taxon>
        <taxon>Bacillota</taxon>
        <taxon>Clostridia</taxon>
        <taxon>Lachnospirales</taxon>
        <taxon>Lachnospiraceae</taxon>
        <taxon>Eshraghiella</taxon>
    </lineage>
</organism>